<dbReference type="Proteomes" id="UP000306954">
    <property type="component" value="Unassembled WGS sequence"/>
</dbReference>
<sequence length="510" mass="55320">MTGEWKGRESMVLELMRRNADTPQQQQQQQQQQKQRTQTTQHSQHAPQAQTNEEMIPRKKVLGLLQFLGPPVGCKMFQHVSELATLPGLDLESGMSRIAFMPIWLHLPADKEWDAEEICKTGLKLPQGGVGNKAPVLEDHLCKIGRPDIGIEHWYEMGDWVCSECRFLCWASKNECRECGASGNDPVNKSSVQTARPQQPPVRVALRNALCVEALDAFAKSETVMLISGGEKIETGTAASRRSPEADKKRIPITPAKVQSGVSAQMPQSAPLPMRSSSRSSTGSTGSGVGSNPASAHAQAHSNKAKAAPRLSTSPLPTSTSFDTTWMPTGSASNTFPENNGFLSRQRSRANNSRRNPPTPLLPIFASGWSQQDHNYNLSPAPLKSTGLLTPISSPISTTSDNFTLADLHADAQPVERRSSGSGSGIQPIGRPKAKTANPYQTNFTANLPSPPQSAESSPNKFDPFNNNENAVGKNITNKHTKDIPTSPSEQDVEDALFKASTALVEFCLN</sequence>
<protein>
    <recommendedName>
        <fullName evidence="6">RanBP2-type domain-containing protein</fullName>
    </recommendedName>
</protein>
<accession>A0A4T0HHH2</accession>
<keyword evidence="2 4" id="KW-0863">Zinc-finger</keyword>
<feature type="compositionally biased region" description="Low complexity" evidence="5">
    <location>
        <begin position="275"/>
        <end position="284"/>
    </location>
</feature>
<feature type="domain" description="RanBP2-type" evidence="6">
    <location>
        <begin position="156"/>
        <end position="185"/>
    </location>
</feature>
<feature type="region of interest" description="Disordered" evidence="5">
    <location>
        <begin position="235"/>
        <end position="361"/>
    </location>
</feature>
<organism evidence="7 8">
    <name type="scientific">Wallemia ichthyophaga</name>
    <dbReference type="NCBI Taxonomy" id="245174"/>
    <lineage>
        <taxon>Eukaryota</taxon>
        <taxon>Fungi</taxon>
        <taxon>Dikarya</taxon>
        <taxon>Basidiomycota</taxon>
        <taxon>Wallemiomycotina</taxon>
        <taxon>Wallemiomycetes</taxon>
        <taxon>Wallemiales</taxon>
        <taxon>Wallemiaceae</taxon>
        <taxon>Wallemia</taxon>
    </lineage>
</organism>
<dbReference type="PROSITE" id="PS50199">
    <property type="entry name" value="ZF_RANBP2_2"/>
    <property type="match status" value="1"/>
</dbReference>
<evidence type="ECO:0000256" key="1">
    <source>
        <dbReference type="ARBA" id="ARBA00022723"/>
    </source>
</evidence>
<feature type="compositionally biased region" description="Low complexity" evidence="5">
    <location>
        <begin position="311"/>
        <end position="321"/>
    </location>
</feature>
<feature type="compositionally biased region" description="Low complexity" evidence="5">
    <location>
        <begin position="24"/>
        <end position="41"/>
    </location>
</feature>
<evidence type="ECO:0000256" key="4">
    <source>
        <dbReference type="PROSITE-ProRule" id="PRU00322"/>
    </source>
</evidence>
<evidence type="ECO:0000256" key="5">
    <source>
        <dbReference type="SAM" id="MobiDB-lite"/>
    </source>
</evidence>
<evidence type="ECO:0000256" key="2">
    <source>
        <dbReference type="ARBA" id="ARBA00022771"/>
    </source>
</evidence>
<dbReference type="InterPro" id="IPR001876">
    <property type="entry name" value="Znf_RanBP2"/>
</dbReference>
<proteinExistence type="predicted"/>
<feature type="compositionally biased region" description="Polar residues" evidence="5">
    <location>
        <begin position="438"/>
        <end position="490"/>
    </location>
</feature>
<feature type="compositionally biased region" description="Polar residues" evidence="5">
    <location>
        <begin position="322"/>
        <end position="343"/>
    </location>
</feature>
<comment type="caution">
    <text evidence="7">The sequence shown here is derived from an EMBL/GenBank/DDBJ whole genome shotgun (WGS) entry which is preliminary data.</text>
</comment>
<gene>
    <name evidence="7" type="ORF">E3P90_01602</name>
</gene>
<feature type="compositionally biased region" description="Basic and acidic residues" evidence="5">
    <location>
        <begin position="1"/>
        <end position="20"/>
    </location>
</feature>
<dbReference type="AlphaFoldDB" id="A0A4T0HHH2"/>
<keyword evidence="1" id="KW-0479">Metal-binding</keyword>
<evidence type="ECO:0000259" key="6">
    <source>
        <dbReference type="PROSITE" id="PS50199"/>
    </source>
</evidence>
<reference evidence="7 8" key="1">
    <citation type="submission" date="2019-03" db="EMBL/GenBank/DDBJ databases">
        <title>Sequencing 23 genomes of Wallemia ichthyophaga.</title>
        <authorList>
            <person name="Gostincar C."/>
        </authorList>
    </citation>
    <scope>NUCLEOTIDE SEQUENCE [LARGE SCALE GENOMIC DNA]</scope>
    <source>
        <strain evidence="7 8">EXF-8621</strain>
    </source>
</reference>
<evidence type="ECO:0000313" key="7">
    <source>
        <dbReference type="EMBL" id="TIB13518.1"/>
    </source>
</evidence>
<dbReference type="EMBL" id="SPOF01000014">
    <property type="protein sequence ID" value="TIB13518.1"/>
    <property type="molecule type" value="Genomic_DNA"/>
</dbReference>
<evidence type="ECO:0000256" key="3">
    <source>
        <dbReference type="ARBA" id="ARBA00022833"/>
    </source>
</evidence>
<feature type="region of interest" description="Disordered" evidence="5">
    <location>
        <begin position="413"/>
        <end position="490"/>
    </location>
</feature>
<feature type="compositionally biased region" description="Polar residues" evidence="5">
    <location>
        <begin position="42"/>
        <end position="53"/>
    </location>
</feature>
<name>A0A4T0HHH2_WALIC</name>
<evidence type="ECO:0000313" key="8">
    <source>
        <dbReference type="Proteomes" id="UP000306954"/>
    </source>
</evidence>
<dbReference type="GO" id="GO:0008270">
    <property type="term" value="F:zinc ion binding"/>
    <property type="evidence" value="ECO:0007669"/>
    <property type="project" value="UniProtKB-KW"/>
</dbReference>
<keyword evidence="3" id="KW-0862">Zinc</keyword>
<feature type="region of interest" description="Disordered" evidence="5">
    <location>
        <begin position="1"/>
        <end position="55"/>
    </location>
</feature>